<dbReference type="GO" id="GO:0006351">
    <property type="term" value="P:DNA-templated transcription"/>
    <property type="evidence" value="ECO:0007669"/>
    <property type="project" value="InterPro"/>
</dbReference>
<sequence>MTVAAHKQNRSSPDVGGGAGGAGARAGGYLTNVLIRKDYQPLLSHSPFNLQPHVYGADGYGTNPPAFALARDPNCVPELAVLAFSSLPPSTTGSFASSPDLVAPLLFPGILIPLAKRQPPPARFRAKLIALVPDPEQNHVLSLSFYKYTCASRPLSFLSRRLCIISMSATSFLDKPLLKVSRPVAACSRCRTAKIKCDGKLPACSACERVGKASTCSGASDEFARGKERSYVASLEGYCERLKTKIDDLRRLKTSLSVDERGVAHQSSITSISSAGTVAQEGGKEVTDIDDLVGDFGFLSVNATSRDFHGITSNTSFANLLLSLSQAESIPRTTAQSIPPRHEIMPVLQHYFDNIYIQLPFFAETSFWTSVDAVYQAGGRFAKPFDKWIVHMVLATASASISLEIGDRSHHRALSHVSMAMNQAEDVVRPGTIAGIQSILLLAQYSLFDPQHFRSWYLVGMAVRVMVDLGLHQDPPLDVQSASEQLDLRRRVFHCVYCLDRGISTAFERTFSFSDDSVDVALPSSATSLGASLTEKSHIFLRSSEPAWHIVRIRQILSEGYQRRYFHEHETSLQAPASTWALCSKAYEWFDKIPSNIPNHFPILYRLELSYTIVVILSAGDEQTTLCDYSKIVLFHCCMRYIKELYEVLKNPAWLPLMTFLDIQRTYQVGRRFIRDVTENQDLLLNPSIPALPSIPPETPEQLILNGEDCMSFHARASECLSQINNLLQYGASKWGATSILGDFQQMCEPARSRLLHASNPYLAGSGAYMAGYASLVPAGTGYLGFDIG</sequence>
<dbReference type="SMART" id="SM00906">
    <property type="entry name" value="Fungal_trans"/>
    <property type="match status" value="1"/>
</dbReference>
<accession>A0A370PUU9</accession>
<evidence type="ECO:0000313" key="11">
    <source>
        <dbReference type="EMBL" id="RDK45961.1"/>
    </source>
</evidence>
<dbReference type="CDD" id="cd00067">
    <property type="entry name" value="GAL4"/>
    <property type="match status" value="1"/>
</dbReference>
<dbReference type="CDD" id="cd12148">
    <property type="entry name" value="fungal_TF_MHR"/>
    <property type="match status" value="1"/>
</dbReference>
<comment type="subcellular location">
    <subcellularLocation>
        <location evidence="1">Nucleus</location>
    </subcellularLocation>
</comment>
<keyword evidence="7" id="KW-0539">Nucleus</keyword>
<dbReference type="SUPFAM" id="SSF57701">
    <property type="entry name" value="Zn2/Cys6 DNA-binding domain"/>
    <property type="match status" value="1"/>
</dbReference>
<evidence type="ECO:0000256" key="1">
    <source>
        <dbReference type="ARBA" id="ARBA00004123"/>
    </source>
</evidence>
<keyword evidence="12" id="KW-1185">Reference proteome</keyword>
<organism evidence="11 12">
    <name type="scientific">Aspergillus phoenicis ATCC 13157</name>
    <dbReference type="NCBI Taxonomy" id="1353007"/>
    <lineage>
        <taxon>Eukaryota</taxon>
        <taxon>Fungi</taxon>
        <taxon>Dikarya</taxon>
        <taxon>Ascomycota</taxon>
        <taxon>Pezizomycotina</taxon>
        <taxon>Eurotiomycetes</taxon>
        <taxon>Eurotiomycetidae</taxon>
        <taxon>Eurotiales</taxon>
        <taxon>Aspergillaceae</taxon>
        <taxon>Aspergillus</taxon>
    </lineage>
</organism>
<dbReference type="EMBL" id="KZ851846">
    <property type="protein sequence ID" value="RDK45961.1"/>
    <property type="molecule type" value="Genomic_DNA"/>
</dbReference>
<evidence type="ECO:0000256" key="9">
    <source>
        <dbReference type="SAM" id="MobiDB-lite"/>
    </source>
</evidence>
<dbReference type="PROSITE" id="PS00463">
    <property type="entry name" value="ZN2_CY6_FUNGAL_1"/>
    <property type="match status" value="1"/>
</dbReference>
<keyword evidence="8" id="KW-0175">Coiled coil</keyword>
<dbReference type="PANTHER" id="PTHR47782:SF2">
    <property type="entry name" value="TRANSCRIPTION FACTOR, PUTATIVE (AFU_ORTHOLOGUE AFUA_4G12570)-RELATED"/>
    <property type="match status" value="1"/>
</dbReference>
<keyword evidence="6" id="KW-0804">Transcription</keyword>
<evidence type="ECO:0000256" key="5">
    <source>
        <dbReference type="ARBA" id="ARBA00023125"/>
    </source>
</evidence>
<dbReference type="InterPro" id="IPR036864">
    <property type="entry name" value="Zn2-C6_fun-type_DNA-bd_sf"/>
</dbReference>
<dbReference type="InterPro" id="IPR001138">
    <property type="entry name" value="Zn2Cys6_DnaBD"/>
</dbReference>
<feature type="coiled-coil region" evidence="8">
    <location>
        <begin position="232"/>
        <end position="259"/>
    </location>
</feature>
<dbReference type="GO" id="GO:0008270">
    <property type="term" value="F:zinc ion binding"/>
    <property type="evidence" value="ECO:0007669"/>
    <property type="project" value="InterPro"/>
</dbReference>
<evidence type="ECO:0000256" key="7">
    <source>
        <dbReference type="ARBA" id="ARBA00023242"/>
    </source>
</evidence>
<evidence type="ECO:0000256" key="8">
    <source>
        <dbReference type="SAM" id="Coils"/>
    </source>
</evidence>
<dbReference type="GO" id="GO:0045944">
    <property type="term" value="P:positive regulation of transcription by RNA polymerase II"/>
    <property type="evidence" value="ECO:0007669"/>
    <property type="project" value="TreeGrafter"/>
</dbReference>
<protein>
    <recommendedName>
        <fullName evidence="10">Zn(2)-C6 fungal-type domain-containing protein</fullName>
    </recommendedName>
</protein>
<dbReference type="Proteomes" id="UP000254937">
    <property type="component" value="Unassembled WGS sequence"/>
</dbReference>
<dbReference type="InterPro" id="IPR007219">
    <property type="entry name" value="XnlR_reg_dom"/>
</dbReference>
<dbReference type="InterPro" id="IPR052202">
    <property type="entry name" value="Yeast_MetPath_Reg"/>
</dbReference>
<dbReference type="GO" id="GO:0043565">
    <property type="term" value="F:sequence-specific DNA binding"/>
    <property type="evidence" value="ECO:0007669"/>
    <property type="project" value="TreeGrafter"/>
</dbReference>
<keyword evidence="5" id="KW-0238">DNA-binding</keyword>
<dbReference type="GO" id="GO:0000981">
    <property type="term" value="F:DNA-binding transcription factor activity, RNA polymerase II-specific"/>
    <property type="evidence" value="ECO:0007669"/>
    <property type="project" value="InterPro"/>
</dbReference>
<feature type="region of interest" description="Disordered" evidence="9">
    <location>
        <begin position="1"/>
        <end position="21"/>
    </location>
</feature>
<evidence type="ECO:0000256" key="6">
    <source>
        <dbReference type="ARBA" id="ARBA00023163"/>
    </source>
</evidence>
<reference evidence="11 12" key="1">
    <citation type="submission" date="2018-07" db="EMBL/GenBank/DDBJ databases">
        <title>Section-level genome sequencing of Aspergillus section Nigri to investigate inter- and intra-species variation.</title>
        <authorList>
            <consortium name="DOE Joint Genome Institute"/>
            <person name="Vesth T.C."/>
            <person name="Nybo J.L."/>
            <person name="Theobald S."/>
            <person name="Frisvad J.C."/>
            <person name="Larsen T.O."/>
            <person name="Nielsen K.F."/>
            <person name="Hoof J.B."/>
            <person name="Brandl J."/>
            <person name="Salamov A."/>
            <person name="Riley R."/>
            <person name="Gladden J.M."/>
            <person name="Phatale P."/>
            <person name="Nielsen M.T."/>
            <person name="Lyhne E.K."/>
            <person name="Kogle M.E."/>
            <person name="Strasser K."/>
            <person name="McDonnell E."/>
            <person name="Barry K."/>
            <person name="Clum A."/>
            <person name="Chen C."/>
            <person name="Nolan M."/>
            <person name="Sandor L."/>
            <person name="Kuo A."/>
            <person name="Lipzen A."/>
            <person name="Hainaut M."/>
            <person name="Drula E."/>
            <person name="Tsang A."/>
            <person name="Magnuson J.K."/>
            <person name="Henrissat B."/>
            <person name="Wiebenga A."/>
            <person name="Simmons B.A."/>
            <person name="Makela M.R."/>
            <person name="De vries R.P."/>
            <person name="Grigoriev I.V."/>
            <person name="Mortensen U.H."/>
            <person name="Baker S.E."/>
            <person name="Andersen M.R."/>
        </authorList>
    </citation>
    <scope>NUCLEOTIDE SEQUENCE [LARGE SCALE GENOMIC DNA]</scope>
    <source>
        <strain evidence="11 12">ATCC 13157</strain>
    </source>
</reference>
<dbReference type="SMART" id="SM00066">
    <property type="entry name" value="GAL4"/>
    <property type="match status" value="1"/>
</dbReference>
<dbReference type="Pfam" id="PF00172">
    <property type="entry name" value="Zn_clus"/>
    <property type="match status" value="1"/>
</dbReference>
<evidence type="ECO:0000259" key="10">
    <source>
        <dbReference type="PROSITE" id="PS50048"/>
    </source>
</evidence>
<dbReference type="Pfam" id="PF04082">
    <property type="entry name" value="Fungal_trans"/>
    <property type="match status" value="1"/>
</dbReference>
<keyword evidence="3" id="KW-0862">Zinc</keyword>
<keyword evidence="4" id="KW-0805">Transcription regulation</keyword>
<evidence type="ECO:0000313" key="12">
    <source>
        <dbReference type="Proteomes" id="UP000254937"/>
    </source>
</evidence>
<evidence type="ECO:0000256" key="3">
    <source>
        <dbReference type="ARBA" id="ARBA00022833"/>
    </source>
</evidence>
<gene>
    <name evidence="11" type="ORF">M752DRAFT_281346</name>
</gene>
<keyword evidence="2" id="KW-0479">Metal-binding</keyword>
<evidence type="ECO:0000256" key="2">
    <source>
        <dbReference type="ARBA" id="ARBA00022723"/>
    </source>
</evidence>
<dbReference type="GO" id="GO:0005634">
    <property type="term" value="C:nucleus"/>
    <property type="evidence" value="ECO:0007669"/>
    <property type="project" value="UniProtKB-SubCell"/>
</dbReference>
<evidence type="ECO:0000256" key="4">
    <source>
        <dbReference type="ARBA" id="ARBA00023015"/>
    </source>
</evidence>
<dbReference type="PROSITE" id="PS50048">
    <property type="entry name" value="ZN2_CY6_FUNGAL_2"/>
    <property type="match status" value="1"/>
</dbReference>
<proteinExistence type="predicted"/>
<dbReference type="AlphaFoldDB" id="A0A370PUU9"/>
<dbReference type="Gene3D" id="4.10.240.10">
    <property type="entry name" value="Zn(2)-C6 fungal-type DNA-binding domain"/>
    <property type="match status" value="1"/>
</dbReference>
<dbReference type="PANTHER" id="PTHR47782">
    <property type="entry name" value="ZN(II)2CYS6 TRANSCRIPTION FACTOR (EUROFUNG)-RELATED"/>
    <property type="match status" value="1"/>
</dbReference>
<name>A0A370PUU9_ASPPH</name>
<feature type="domain" description="Zn(2)-C6 fungal-type" evidence="10">
    <location>
        <begin position="186"/>
        <end position="217"/>
    </location>
</feature>